<dbReference type="PANTHER" id="PTHR10491">
    <property type="entry name" value="DTDP-4-DEHYDRORHAMNOSE REDUCTASE"/>
    <property type="match status" value="1"/>
</dbReference>
<comment type="function">
    <text evidence="6">Catalyzes the reduction of dTDP-6-deoxy-L-lyxo-4-hexulose to yield dTDP-L-rhamnose.</text>
</comment>
<dbReference type="RefSeq" id="WP_232595038.1">
    <property type="nucleotide sequence ID" value="NZ_BSPD01000035.1"/>
</dbReference>
<reference evidence="8 9" key="1">
    <citation type="journal article" date="2014" name="Int. J. Syst. Evol. Microbiol.">
        <title>Complete genome sequence of Corynebacterium casei LMG S-19264T (=DSM 44701T), isolated from a smear-ripened cheese.</title>
        <authorList>
            <consortium name="US DOE Joint Genome Institute (JGI-PGF)"/>
            <person name="Walter F."/>
            <person name="Albersmeier A."/>
            <person name="Kalinowski J."/>
            <person name="Ruckert C."/>
        </authorList>
    </citation>
    <scope>NUCLEOTIDE SEQUENCE [LARGE SCALE GENOMIC DNA]</scope>
    <source>
        <strain evidence="8 9">NBRC 110095</strain>
    </source>
</reference>
<protein>
    <recommendedName>
        <fullName evidence="4 6">dTDP-4-dehydrorhamnose reductase</fullName>
        <ecNumber evidence="3 6">1.1.1.133</ecNumber>
    </recommendedName>
</protein>
<dbReference type="Gene3D" id="3.40.50.720">
    <property type="entry name" value="NAD(P)-binding Rossmann-like Domain"/>
    <property type="match status" value="1"/>
</dbReference>
<comment type="caution">
    <text evidence="8">The sequence shown here is derived from an EMBL/GenBank/DDBJ whole genome shotgun (WGS) entry which is preliminary data.</text>
</comment>
<dbReference type="InterPro" id="IPR005913">
    <property type="entry name" value="dTDP_dehydrorham_reduct"/>
</dbReference>
<keyword evidence="6" id="KW-0560">Oxidoreductase</keyword>
<accession>A0AA37TB21</accession>
<dbReference type="CDD" id="cd05254">
    <property type="entry name" value="dTDP_HR_like_SDR_e"/>
    <property type="match status" value="1"/>
</dbReference>
<dbReference type="InterPro" id="IPR029903">
    <property type="entry name" value="RmlD-like-bd"/>
</dbReference>
<dbReference type="SUPFAM" id="SSF51735">
    <property type="entry name" value="NAD(P)-binding Rossmann-fold domains"/>
    <property type="match status" value="1"/>
</dbReference>
<dbReference type="EMBL" id="BSPD01000035">
    <property type="protein sequence ID" value="GLS25857.1"/>
    <property type="molecule type" value="Genomic_DNA"/>
</dbReference>
<proteinExistence type="inferred from homology"/>
<dbReference type="Proteomes" id="UP001156870">
    <property type="component" value="Unassembled WGS sequence"/>
</dbReference>
<comment type="cofactor">
    <cofactor evidence="6">
        <name>Mg(2+)</name>
        <dbReference type="ChEBI" id="CHEBI:18420"/>
    </cofactor>
    <text evidence="6">Binds 1 Mg(2+) ion per monomer.</text>
</comment>
<organism evidence="8 9">
    <name type="scientific">Marinibactrum halimedae</name>
    <dbReference type="NCBI Taxonomy" id="1444977"/>
    <lineage>
        <taxon>Bacteria</taxon>
        <taxon>Pseudomonadati</taxon>
        <taxon>Pseudomonadota</taxon>
        <taxon>Gammaproteobacteria</taxon>
        <taxon>Cellvibrionales</taxon>
        <taxon>Cellvibrionaceae</taxon>
        <taxon>Marinibactrum</taxon>
    </lineage>
</organism>
<evidence type="ECO:0000313" key="8">
    <source>
        <dbReference type="EMBL" id="GLS25857.1"/>
    </source>
</evidence>
<gene>
    <name evidence="8" type="primary">rfbD</name>
    <name evidence="8" type="ORF">GCM10007877_15710</name>
</gene>
<keyword evidence="9" id="KW-1185">Reference proteome</keyword>
<dbReference type="GO" id="GO:0019305">
    <property type="term" value="P:dTDP-rhamnose biosynthetic process"/>
    <property type="evidence" value="ECO:0007669"/>
    <property type="project" value="TreeGrafter"/>
</dbReference>
<evidence type="ECO:0000256" key="2">
    <source>
        <dbReference type="ARBA" id="ARBA00010944"/>
    </source>
</evidence>
<dbReference type="NCBIfam" id="TIGR01214">
    <property type="entry name" value="rmlD"/>
    <property type="match status" value="1"/>
</dbReference>
<comment type="pathway">
    <text evidence="1 6">Carbohydrate biosynthesis; dTDP-L-rhamnose biosynthesis.</text>
</comment>
<dbReference type="EC" id="1.1.1.133" evidence="3 6"/>
<sequence>MKIVLFGHNGQVGSELKLALEQTEHIIMTYERSIVDFSQPSQVSNAIKGSNADLVINACAYTAVDKAESEHALADNVNHVSVAEIGKATAELNIPAIHISTDYVFDGTANTPYREDHTTNPLGTYGSSKYLGEQALIAVNPKHIILRTSWVFGVHGNNFVKTMLRLSDSRDELNVVADQTGRPTFVGDIVQSILAFVSALSKNSFESYGIYHCSSEGETTWCDFAKTIFTTALNTGLLSKSMTVNGITTDDYPTPAPRPAYSVLDTQKLEQFLGHPLPHWQEGLSTMLHHLKNG</sequence>
<evidence type="ECO:0000256" key="6">
    <source>
        <dbReference type="RuleBase" id="RU364082"/>
    </source>
</evidence>
<comment type="catalytic activity">
    <reaction evidence="5 6">
        <text>dTDP-beta-L-rhamnose + NADP(+) = dTDP-4-dehydro-beta-L-rhamnose + NADPH + H(+)</text>
        <dbReference type="Rhea" id="RHEA:21796"/>
        <dbReference type="ChEBI" id="CHEBI:15378"/>
        <dbReference type="ChEBI" id="CHEBI:57510"/>
        <dbReference type="ChEBI" id="CHEBI:57783"/>
        <dbReference type="ChEBI" id="CHEBI:58349"/>
        <dbReference type="ChEBI" id="CHEBI:62830"/>
        <dbReference type="EC" id="1.1.1.133"/>
    </reaction>
</comment>
<evidence type="ECO:0000256" key="3">
    <source>
        <dbReference type="ARBA" id="ARBA00012929"/>
    </source>
</evidence>
<dbReference type="PANTHER" id="PTHR10491:SF4">
    <property type="entry name" value="METHIONINE ADENOSYLTRANSFERASE 2 SUBUNIT BETA"/>
    <property type="match status" value="1"/>
</dbReference>
<dbReference type="AlphaFoldDB" id="A0AA37TB21"/>
<name>A0AA37TB21_9GAMM</name>
<dbReference type="GO" id="GO:0005829">
    <property type="term" value="C:cytosol"/>
    <property type="evidence" value="ECO:0007669"/>
    <property type="project" value="TreeGrafter"/>
</dbReference>
<feature type="domain" description="RmlD-like substrate binding" evidence="7">
    <location>
        <begin position="1"/>
        <end position="291"/>
    </location>
</feature>
<evidence type="ECO:0000256" key="5">
    <source>
        <dbReference type="ARBA" id="ARBA00048200"/>
    </source>
</evidence>
<dbReference type="GO" id="GO:0008831">
    <property type="term" value="F:dTDP-4-dehydrorhamnose reductase activity"/>
    <property type="evidence" value="ECO:0007669"/>
    <property type="project" value="UniProtKB-EC"/>
</dbReference>
<evidence type="ECO:0000256" key="4">
    <source>
        <dbReference type="ARBA" id="ARBA00017099"/>
    </source>
</evidence>
<evidence type="ECO:0000313" key="9">
    <source>
        <dbReference type="Proteomes" id="UP001156870"/>
    </source>
</evidence>
<dbReference type="Pfam" id="PF04321">
    <property type="entry name" value="RmlD_sub_bind"/>
    <property type="match status" value="1"/>
</dbReference>
<dbReference type="InterPro" id="IPR036291">
    <property type="entry name" value="NAD(P)-bd_dom_sf"/>
</dbReference>
<dbReference type="Gene3D" id="3.90.25.10">
    <property type="entry name" value="UDP-galactose 4-epimerase, domain 1"/>
    <property type="match status" value="1"/>
</dbReference>
<evidence type="ECO:0000256" key="1">
    <source>
        <dbReference type="ARBA" id="ARBA00004781"/>
    </source>
</evidence>
<keyword evidence="6" id="KW-0521">NADP</keyword>
<evidence type="ECO:0000259" key="7">
    <source>
        <dbReference type="Pfam" id="PF04321"/>
    </source>
</evidence>
<comment type="similarity">
    <text evidence="2 6">Belongs to the dTDP-4-dehydrorhamnose reductase family.</text>
</comment>